<dbReference type="InterPro" id="IPR050923">
    <property type="entry name" value="Cell_Proc_Reg/RNA_Proc"/>
</dbReference>
<sequence length="485" mass="50912">MPAERRARRDTPSADTALYRPPGVLTVTAPEPHTGRSVAVDPAGTVLGRDPGCHLALSNEHISRRHAVVRSGDGGYVVEDLGSRNGSMVNGNPVLGVVPLHDGDRLTLADVEVEFRLTGAQSTTPGRSEPPPGEAWWPDEPTQPSPHVTRSGEDSPRSLRHELQDAPGFSVPALLLAVAGSVVGTVLTSAAGTGPWGSLAGAALAPVVGTAFTTKRAGEKGRVRAAAIIMLSAAALFITWAGVSLADLAAGSSVLPGTGERPNTFPAPNVKDPMPQTAPTVRQELRIEAIAELDCGTAAIGSTALCPHPVTIKNTGTGRLHITSVELTGSHMTDFTAGQECADVWLAVDEICAITVRFHPSAAGPRRVTLVIHQNLPPPDRGTNVSITGVGGQKDPDACIEGYVWREAVAGDHVCVTPETRLQAQRDTQLAESRRSPNGGEYGPDTCIEGYVWREAVTGDHVCVTPATRALTQQDNTLRDSRRMG</sequence>
<dbReference type="RefSeq" id="WP_091343096.1">
    <property type="nucleotide sequence ID" value="NZ_FMHV01000002.1"/>
</dbReference>
<dbReference type="Gene3D" id="2.60.40.10">
    <property type="entry name" value="Immunoglobulins"/>
    <property type="match status" value="1"/>
</dbReference>
<evidence type="ECO:0000256" key="3">
    <source>
        <dbReference type="SAM" id="Phobius"/>
    </source>
</evidence>
<feature type="compositionally biased region" description="Basic and acidic residues" evidence="2">
    <location>
        <begin position="1"/>
        <end position="12"/>
    </location>
</feature>
<feature type="region of interest" description="Disordered" evidence="2">
    <location>
        <begin position="117"/>
        <end position="160"/>
    </location>
</feature>
<feature type="region of interest" description="Disordered" evidence="2">
    <location>
        <begin position="422"/>
        <end position="442"/>
    </location>
</feature>
<evidence type="ECO:0000313" key="5">
    <source>
        <dbReference type="EMBL" id="SCL29738.1"/>
    </source>
</evidence>
<protein>
    <submittedName>
        <fullName evidence="5">FHA domain-containing protein</fullName>
    </submittedName>
</protein>
<dbReference type="Proteomes" id="UP000199413">
    <property type="component" value="Unassembled WGS sequence"/>
</dbReference>
<reference evidence="6" key="1">
    <citation type="submission" date="2016-06" db="EMBL/GenBank/DDBJ databases">
        <authorList>
            <person name="Varghese N."/>
            <person name="Submissions Spin"/>
        </authorList>
    </citation>
    <scope>NUCLEOTIDE SEQUENCE [LARGE SCALE GENOMIC DNA]</scope>
    <source>
        <strain evidence="6">DSM 45431</strain>
    </source>
</reference>
<feature type="transmembrane region" description="Helical" evidence="3">
    <location>
        <begin position="169"/>
        <end position="190"/>
    </location>
</feature>
<feature type="compositionally biased region" description="Polar residues" evidence="2">
    <location>
        <begin position="422"/>
        <end position="431"/>
    </location>
</feature>
<evidence type="ECO:0000259" key="4">
    <source>
        <dbReference type="PROSITE" id="PS50006"/>
    </source>
</evidence>
<feature type="transmembrane region" description="Helical" evidence="3">
    <location>
        <begin position="196"/>
        <end position="213"/>
    </location>
</feature>
<dbReference type="OrthoDB" id="4548672at2"/>
<dbReference type="InterPro" id="IPR013783">
    <property type="entry name" value="Ig-like_fold"/>
</dbReference>
<evidence type="ECO:0000256" key="2">
    <source>
        <dbReference type="SAM" id="MobiDB-lite"/>
    </source>
</evidence>
<evidence type="ECO:0000256" key="1">
    <source>
        <dbReference type="ARBA" id="ARBA00022553"/>
    </source>
</evidence>
<keyword evidence="3" id="KW-0472">Membrane</keyword>
<dbReference type="InterPro" id="IPR000253">
    <property type="entry name" value="FHA_dom"/>
</dbReference>
<feature type="region of interest" description="Disordered" evidence="2">
    <location>
        <begin position="1"/>
        <end position="38"/>
    </location>
</feature>
<gene>
    <name evidence="5" type="ORF">GA0070624_3941</name>
</gene>
<dbReference type="SMART" id="SM00240">
    <property type="entry name" value="FHA"/>
    <property type="match status" value="1"/>
</dbReference>
<name>A0A1C6SJY9_9ACTN</name>
<dbReference type="GO" id="GO:0005975">
    <property type="term" value="P:carbohydrate metabolic process"/>
    <property type="evidence" value="ECO:0007669"/>
    <property type="project" value="UniProtKB-ARBA"/>
</dbReference>
<feature type="compositionally biased region" description="Basic and acidic residues" evidence="2">
    <location>
        <begin position="150"/>
        <end position="160"/>
    </location>
</feature>
<dbReference type="SUPFAM" id="SSF49879">
    <property type="entry name" value="SMAD/FHA domain"/>
    <property type="match status" value="1"/>
</dbReference>
<accession>A0A1C6SJY9</accession>
<dbReference type="Gene3D" id="2.60.200.20">
    <property type="match status" value="1"/>
</dbReference>
<dbReference type="PROSITE" id="PS50006">
    <property type="entry name" value="FHA_DOMAIN"/>
    <property type="match status" value="1"/>
</dbReference>
<dbReference type="CDD" id="cd00060">
    <property type="entry name" value="FHA"/>
    <property type="match status" value="1"/>
</dbReference>
<evidence type="ECO:0000313" key="6">
    <source>
        <dbReference type="Proteomes" id="UP000199413"/>
    </source>
</evidence>
<dbReference type="AlphaFoldDB" id="A0A1C6SJY9"/>
<organism evidence="5 6">
    <name type="scientific">Micromonospora rhizosphaerae</name>
    <dbReference type="NCBI Taxonomy" id="568872"/>
    <lineage>
        <taxon>Bacteria</taxon>
        <taxon>Bacillati</taxon>
        <taxon>Actinomycetota</taxon>
        <taxon>Actinomycetes</taxon>
        <taxon>Micromonosporales</taxon>
        <taxon>Micromonosporaceae</taxon>
        <taxon>Micromonospora</taxon>
    </lineage>
</organism>
<dbReference type="InterPro" id="IPR008984">
    <property type="entry name" value="SMAD_FHA_dom_sf"/>
</dbReference>
<feature type="domain" description="FHA" evidence="4">
    <location>
        <begin position="45"/>
        <end position="94"/>
    </location>
</feature>
<dbReference type="Pfam" id="PF00498">
    <property type="entry name" value="FHA"/>
    <property type="match status" value="1"/>
</dbReference>
<feature type="transmembrane region" description="Helical" evidence="3">
    <location>
        <begin position="225"/>
        <end position="246"/>
    </location>
</feature>
<keyword evidence="3" id="KW-1133">Transmembrane helix</keyword>
<proteinExistence type="predicted"/>
<keyword evidence="6" id="KW-1185">Reference proteome</keyword>
<dbReference type="PANTHER" id="PTHR23308">
    <property type="entry name" value="NUCLEAR INHIBITOR OF PROTEIN PHOSPHATASE-1"/>
    <property type="match status" value="1"/>
</dbReference>
<dbReference type="EMBL" id="FMHV01000002">
    <property type="protein sequence ID" value="SCL29738.1"/>
    <property type="molecule type" value="Genomic_DNA"/>
</dbReference>
<dbReference type="STRING" id="568872.GA0070624_3941"/>
<keyword evidence="1" id="KW-0597">Phosphoprotein</keyword>
<keyword evidence="3" id="KW-0812">Transmembrane</keyword>